<evidence type="ECO:0000313" key="3">
    <source>
        <dbReference type="EMBL" id="GAA3895348.1"/>
    </source>
</evidence>
<accession>A0ABP7L9F2</accession>
<feature type="transmembrane region" description="Helical" evidence="1">
    <location>
        <begin position="12"/>
        <end position="36"/>
    </location>
</feature>
<keyword evidence="1" id="KW-0812">Transmembrane</keyword>
<keyword evidence="4" id="KW-1185">Reference proteome</keyword>
<comment type="caution">
    <text evidence="3">The sequence shown here is derived from an EMBL/GenBank/DDBJ whole genome shotgun (WGS) entry which is preliminary data.</text>
</comment>
<sequence length="94" mass="11164">MYYWNHRGMNGWGWFVASISAILFWVLLILLIVFLVRTMNRSPGRPHNAPGRLPPERVLAERFARGEIDEDEYRRRLAVLREEHHGPDKRERAP</sequence>
<protein>
    <submittedName>
        <fullName evidence="3">SHOCT domain-containing protein</fullName>
    </submittedName>
</protein>
<keyword evidence="1" id="KW-1133">Transmembrane helix</keyword>
<gene>
    <name evidence="3" type="ORF">GCM10022207_74400</name>
</gene>
<proteinExistence type="predicted"/>
<evidence type="ECO:0000313" key="4">
    <source>
        <dbReference type="Proteomes" id="UP001501563"/>
    </source>
</evidence>
<organism evidence="3 4">
    <name type="scientific">Streptomyces lannensis</name>
    <dbReference type="NCBI Taxonomy" id="766498"/>
    <lineage>
        <taxon>Bacteria</taxon>
        <taxon>Bacillati</taxon>
        <taxon>Actinomycetota</taxon>
        <taxon>Actinomycetes</taxon>
        <taxon>Kitasatosporales</taxon>
        <taxon>Streptomycetaceae</taxon>
        <taxon>Streptomyces</taxon>
    </lineage>
</organism>
<dbReference type="Pfam" id="PF09851">
    <property type="entry name" value="SHOCT"/>
    <property type="match status" value="1"/>
</dbReference>
<reference evidence="4" key="1">
    <citation type="journal article" date="2019" name="Int. J. Syst. Evol. Microbiol.">
        <title>The Global Catalogue of Microorganisms (GCM) 10K type strain sequencing project: providing services to taxonomists for standard genome sequencing and annotation.</title>
        <authorList>
            <consortium name="The Broad Institute Genomics Platform"/>
            <consortium name="The Broad Institute Genome Sequencing Center for Infectious Disease"/>
            <person name="Wu L."/>
            <person name="Ma J."/>
        </authorList>
    </citation>
    <scope>NUCLEOTIDE SEQUENCE [LARGE SCALE GENOMIC DNA]</scope>
    <source>
        <strain evidence="4">JCM 16578</strain>
    </source>
</reference>
<dbReference type="EMBL" id="BAAAZA010000034">
    <property type="protein sequence ID" value="GAA3895348.1"/>
    <property type="molecule type" value="Genomic_DNA"/>
</dbReference>
<evidence type="ECO:0000259" key="2">
    <source>
        <dbReference type="Pfam" id="PF09851"/>
    </source>
</evidence>
<feature type="domain" description="SHOCT" evidence="2">
    <location>
        <begin position="56"/>
        <end position="80"/>
    </location>
</feature>
<keyword evidence="1" id="KW-0472">Membrane</keyword>
<evidence type="ECO:0000256" key="1">
    <source>
        <dbReference type="SAM" id="Phobius"/>
    </source>
</evidence>
<dbReference type="InterPro" id="IPR018649">
    <property type="entry name" value="SHOCT"/>
</dbReference>
<name>A0ABP7L9F2_9ACTN</name>
<dbReference type="Proteomes" id="UP001501563">
    <property type="component" value="Unassembled WGS sequence"/>
</dbReference>